<dbReference type="InterPro" id="IPR018247">
    <property type="entry name" value="EF_Hand_1_Ca_BS"/>
</dbReference>
<evidence type="ECO:0008006" key="3">
    <source>
        <dbReference type="Google" id="ProtNLM"/>
    </source>
</evidence>
<gene>
    <name evidence="1" type="ORF">MICAE_1910031</name>
</gene>
<dbReference type="Proteomes" id="UP000003273">
    <property type="component" value="Unassembled WGS sequence"/>
</dbReference>
<reference evidence="1 2" key="1">
    <citation type="submission" date="2012-04" db="EMBL/GenBank/DDBJ databases">
        <authorList>
            <person name="Genoscope - CEA"/>
        </authorList>
    </citation>
    <scope>NUCLEOTIDE SEQUENCE [LARGE SCALE GENOMIC DNA]</scope>
    <source>
        <strain evidence="1 2">9806</strain>
    </source>
</reference>
<dbReference type="EMBL" id="CAIL01000103">
    <property type="protein sequence ID" value="CCI13515.1"/>
    <property type="molecule type" value="Genomic_DNA"/>
</dbReference>
<dbReference type="GO" id="GO:0000272">
    <property type="term" value="P:polysaccharide catabolic process"/>
    <property type="evidence" value="ECO:0007669"/>
    <property type="project" value="InterPro"/>
</dbReference>
<dbReference type="AlphaFoldDB" id="I4GUP1"/>
<dbReference type="PROSITE" id="PS00018">
    <property type="entry name" value="EF_HAND_1"/>
    <property type="match status" value="1"/>
</dbReference>
<dbReference type="InterPro" id="IPR036439">
    <property type="entry name" value="Dockerin_dom_sf"/>
</dbReference>
<evidence type="ECO:0000313" key="2">
    <source>
        <dbReference type="Proteomes" id="UP000003273"/>
    </source>
</evidence>
<name>I4GUP1_MICAE</name>
<protein>
    <recommendedName>
        <fullName evidence="3">EF-hand domain-containing protein</fullName>
    </recommendedName>
</protein>
<accession>I4GUP1</accession>
<sequence length="57" mass="6304">MNAKCVSYPKVSFGLGCENLTKEDSELKSATPDFNGDGVINFQDLALFNKFINFPNN</sequence>
<proteinExistence type="predicted"/>
<organism evidence="1 2">
    <name type="scientific">Microcystis aeruginosa PCC 9806</name>
    <dbReference type="NCBI Taxonomy" id="1160282"/>
    <lineage>
        <taxon>Bacteria</taxon>
        <taxon>Bacillati</taxon>
        <taxon>Cyanobacteriota</taxon>
        <taxon>Cyanophyceae</taxon>
        <taxon>Oscillatoriophycideae</taxon>
        <taxon>Chroococcales</taxon>
        <taxon>Microcystaceae</taxon>
        <taxon>Microcystis</taxon>
    </lineage>
</organism>
<dbReference type="HOGENOM" id="CLU_211552_0_0_3"/>
<comment type="caution">
    <text evidence="1">The sequence shown here is derived from an EMBL/GenBank/DDBJ whole genome shotgun (WGS) entry which is preliminary data.</text>
</comment>
<dbReference type="Gene3D" id="1.10.1330.10">
    <property type="entry name" value="Dockerin domain"/>
    <property type="match status" value="1"/>
</dbReference>
<evidence type="ECO:0000313" key="1">
    <source>
        <dbReference type="EMBL" id="CCI13515.1"/>
    </source>
</evidence>